<evidence type="ECO:0000259" key="2">
    <source>
        <dbReference type="Pfam" id="PF12146"/>
    </source>
</evidence>
<dbReference type="PANTHER" id="PTHR22946:SF9">
    <property type="entry name" value="POLYKETIDE TRANSFERASE AF380"/>
    <property type="match status" value="1"/>
</dbReference>
<dbReference type="Gene3D" id="3.40.50.1820">
    <property type="entry name" value="alpha/beta hydrolase"/>
    <property type="match status" value="1"/>
</dbReference>
<reference evidence="3 4" key="1">
    <citation type="submission" date="2014-02" db="EMBL/GenBank/DDBJ databases">
        <title>Comparative genomics and transcriptomics to identify genetic mechanisms underlying the emergence of carbapenem resistant Acinetobacter baumannii (CRAb).</title>
        <authorList>
            <person name="Harris A.D."/>
            <person name="Johnson K.J."/>
            <person name="George J."/>
            <person name="Shefchek K."/>
            <person name="Daugherty S.C."/>
            <person name="Parankush S."/>
            <person name="Sadzewicz L."/>
            <person name="Tallon L."/>
            <person name="Sengamalay N."/>
            <person name="Hazen T.H."/>
            <person name="Rasko D.A."/>
        </authorList>
    </citation>
    <scope>NUCLEOTIDE SEQUENCE [LARGE SCALE GENOMIC DNA]</scope>
    <source>
        <strain evidence="3 4">99063</strain>
    </source>
</reference>
<sequence>MHAYTVEPLYVPCDQEMIAADFYIPKTNNKSAVIIMAHGFAGLRQFKLIQYAQRFAQAGYAVILFDYRYWGGSTGKPREMISINYQLSTINYQLSTINYQLSTINSQLEDWKTMIQYASTCKFIDNRRIVLWGTSLSGGYALSLASELKNIQAIMVQIPYVDGAETAKLYPLQRYPQALKLSSQDYMGSKMGLNPKRLPVVDQYKLCFMPTADSYYGYLSIVNPDYYWSGEVPARVFFNLMRYRPIQLVRQINIPVLFIAAQHDSLIPIESSREAATNIAPFVSYHEWDMKHFDIYHGSWFEKAVTTQLEFLHQHIGVM</sequence>
<dbReference type="Proteomes" id="UP000020735">
    <property type="component" value="Unassembled WGS sequence"/>
</dbReference>
<dbReference type="PATRIC" id="fig|1310630.3.peg.278"/>
<proteinExistence type="predicted"/>
<feature type="domain" description="Serine aminopeptidase S33" evidence="2">
    <location>
        <begin position="30"/>
        <end position="280"/>
    </location>
</feature>
<protein>
    <submittedName>
        <fullName evidence="3">Dienelactone hydrolase family protein</fullName>
    </submittedName>
</protein>
<dbReference type="AlphaFoldDB" id="A0A009SLH8"/>
<name>A0A009SLH8_ACIBA</name>
<comment type="caution">
    <text evidence="3">The sequence shown here is derived from an EMBL/GenBank/DDBJ whole genome shotgun (WGS) entry which is preliminary data.</text>
</comment>
<keyword evidence="1 3" id="KW-0378">Hydrolase</keyword>
<dbReference type="PANTHER" id="PTHR22946">
    <property type="entry name" value="DIENELACTONE HYDROLASE DOMAIN-CONTAINING PROTEIN-RELATED"/>
    <property type="match status" value="1"/>
</dbReference>
<evidence type="ECO:0000256" key="1">
    <source>
        <dbReference type="ARBA" id="ARBA00022801"/>
    </source>
</evidence>
<dbReference type="InterPro" id="IPR029058">
    <property type="entry name" value="AB_hydrolase_fold"/>
</dbReference>
<organism evidence="3 4">
    <name type="scientific">Acinetobacter baumannii 99063</name>
    <dbReference type="NCBI Taxonomy" id="1310630"/>
    <lineage>
        <taxon>Bacteria</taxon>
        <taxon>Pseudomonadati</taxon>
        <taxon>Pseudomonadota</taxon>
        <taxon>Gammaproteobacteria</taxon>
        <taxon>Moraxellales</taxon>
        <taxon>Moraxellaceae</taxon>
        <taxon>Acinetobacter</taxon>
        <taxon>Acinetobacter calcoaceticus/baumannii complex</taxon>
    </lineage>
</organism>
<gene>
    <name evidence="3" type="ORF">J529_0276</name>
</gene>
<dbReference type="InterPro" id="IPR022742">
    <property type="entry name" value="Hydrolase_4"/>
</dbReference>
<evidence type="ECO:0000313" key="3">
    <source>
        <dbReference type="EMBL" id="EXC53829.1"/>
    </source>
</evidence>
<dbReference type="SUPFAM" id="SSF53474">
    <property type="entry name" value="alpha/beta-Hydrolases"/>
    <property type="match status" value="1"/>
</dbReference>
<dbReference type="Pfam" id="PF12146">
    <property type="entry name" value="Hydrolase_4"/>
    <property type="match status" value="1"/>
</dbReference>
<dbReference type="GO" id="GO:0052689">
    <property type="term" value="F:carboxylic ester hydrolase activity"/>
    <property type="evidence" value="ECO:0007669"/>
    <property type="project" value="UniProtKB-ARBA"/>
</dbReference>
<dbReference type="RefSeq" id="WP_032067715.1">
    <property type="nucleotide sequence ID" value="NZ_JEXJ01000002.1"/>
</dbReference>
<accession>A0A009SLH8</accession>
<dbReference type="InterPro" id="IPR050261">
    <property type="entry name" value="FrsA_esterase"/>
</dbReference>
<dbReference type="EMBL" id="JEXJ01000002">
    <property type="protein sequence ID" value="EXC53829.1"/>
    <property type="molecule type" value="Genomic_DNA"/>
</dbReference>
<evidence type="ECO:0000313" key="4">
    <source>
        <dbReference type="Proteomes" id="UP000020735"/>
    </source>
</evidence>